<accession>A0AAD5MJ42</accession>
<dbReference type="EMBL" id="JAHQIW010003042">
    <property type="protein sequence ID" value="KAJ1357108.1"/>
    <property type="molecule type" value="Genomic_DNA"/>
</dbReference>
<protein>
    <submittedName>
        <fullName evidence="1">Uncharacterized protein</fullName>
    </submittedName>
</protein>
<comment type="caution">
    <text evidence="1">The sequence shown here is derived from an EMBL/GenBank/DDBJ whole genome shotgun (WGS) entry which is preliminary data.</text>
</comment>
<gene>
    <name evidence="1" type="ORF">KIN20_015158</name>
</gene>
<sequence length="92" mass="10086">MIASDSSPEPTSALIAKLSNMVYQFSSPDDITALKDNFFSKWQLQFGHIAVRQNSAFAKVGILCHSITNEKAELILESGNLRIVAFGEIALK</sequence>
<evidence type="ECO:0000313" key="2">
    <source>
        <dbReference type="Proteomes" id="UP001196413"/>
    </source>
</evidence>
<proteinExistence type="predicted"/>
<evidence type="ECO:0000313" key="1">
    <source>
        <dbReference type="EMBL" id="KAJ1357108.1"/>
    </source>
</evidence>
<dbReference type="AlphaFoldDB" id="A0AAD5MJ42"/>
<organism evidence="1 2">
    <name type="scientific">Parelaphostrongylus tenuis</name>
    <name type="common">Meningeal worm</name>
    <dbReference type="NCBI Taxonomy" id="148309"/>
    <lineage>
        <taxon>Eukaryota</taxon>
        <taxon>Metazoa</taxon>
        <taxon>Ecdysozoa</taxon>
        <taxon>Nematoda</taxon>
        <taxon>Chromadorea</taxon>
        <taxon>Rhabditida</taxon>
        <taxon>Rhabditina</taxon>
        <taxon>Rhabditomorpha</taxon>
        <taxon>Strongyloidea</taxon>
        <taxon>Metastrongylidae</taxon>
        <taxon>Parelaphostrongylus</taxon>
    </lineage>
</organism>
<reference evidence="1" key="1">
    <citation type="submission" date="2021-06" db="EMBL/GenBank/DDBJ databases">
        <title>Parelaphostrongylus tenuis whole genome reference sequence.</title>
        <authorList>
            <person name="Garwood T.J."/>
            <person name="Larsen P.A."/>
            <person name="Fountain-Jones N.M."/>
            <person name="Garbe J.R."/>
            <person name="Macchietto M.G."/>
            <person name="Kania S.A."/>
            <person name="Gerhold R.W."/>
            <person name="Richards J.E."/>
            <person name="Wolf T.M."/>
        </authorList>
    </citation>
    <scope>NUCLEOTIDE SEQUENCE</scope>
    <source>
        <strain evidence="1">MNPRO001-30</strain>
        <tissue evidence="1">Meninges</tissue>
    </source>
</reference>
<keyword evidence="2" id="KW-1185">Reference proteome</keyword>
<dbReference type="Proteomes" id="UP001196413">
    <property type="component" value="Unassembled WGS sequence"/>
</dbReference>
<name>A0AAD5MJ42_PARTN</name>